<keyword evidence="6" id="KW-0804">Transcription</keyword>
<organism evidence="9 10">
    <name type="scientific">Colletotrichum scovillei</name>
    <dbReference type="NCBI Taxonomy" id="1209932"/>
    <lineage>
        <taxon>Eukaryota</taxon>
        <taxon>Fungi</taxon>
        <taxon>Dikarya</taxon>
        <taxon>Ascomycota</taxon>
        <taxon>Pezizomycotina</taxon>
        <taxon>Sordariomycetes</taxon>
        <taxon>Hypocreomycetidae</taxon>
        <taxon>Glomerellales</taxon>
        <taxon>Glomerellaceae</taxon>
        <taxon>Colletotrichum</taxon>
        <taxon>Colletotrichum acutatum species complex</taxon>
    </lineage>
</organism>
<dbReference type="AlphaFoldDB" id="A0A9P7REC7"/>
<comment type="similarity">
    <text evidence="1">Belongs to the wetA family.</text>
</comment>
<evidence type="ECO:0000256" key="5">
    <source>
        <dbReference type="ARBA" id="ARBA00023159"/>
    </source>
</evidence>
<evidence type="ECO:0000256" key="2">
    <source>
        <dbReference type="ARBA" id="ARBA00015342"/>
    </source>
</evidence>
<feature type="compositionally biased region" description="Low complexity" evidence="8">
    <location>
        <begin position="511"/>
        <end position="524"/>
    </location>
</feature>
<keyword evidence="5" id="KW-0010">Activator</keyword>
<keyword evidence="7" id="KW-0183">Conidiation</keyword>
<sequence>MFDHFALGTQIRSGADGSSEEPSLSPKQRPRELPNPTEGLLSPPASSPALLDTPPLPPQPVDNLAHELSKQTLIPEFRQRNPLATSAIKSSSLVTDLSMADLEVDDDCDMNLAATDDIKEHQPVADWKRARRQRYSRFVNNPTNARAIEARIKDMVSAELQCNVHPSAAMSSLPAAVPVYPHLPNIDADGYPEIDPALTQPEVDEGFCDQDEEYALMQKALAADRERLLGKSGGMRNYETEAETPAQERMTVAVSHWTRSPGTSVSLSSHPTDYDDMAYSEVQFSVDSMDEDKDGSGGQSHLPWGEETEGAGGGGSGSGAVHSDSLLFEDFVDLERLSSTTTGGDELPPSAAVPDSFFYNMPLPAHGSASTTSVSDDLDDILSCHTHPLMETRTSAAAGPAATLVPSSAAARGGAATSDAVVPSVVGVPGIQSSWTIDREEEQRKASTYPDTAHAGGAESISDSELLRLEGISLKASPSRAPSVVVSHPPTPLLQASSATSSNSNLHLAGSSNQNNTSSNSHTNGGRKPSNFFKVVASKLQQKAASVRHKQPTMSTVAIDSRGTLSPNASPRKFKLRPEHLQNLGGPHPARLPLSPPNSATIPQDLPSASSAGGNPMSFGCGYVEDPFFDAGVAVNHVPVFRRSDPTTPLDTPVLDDKGGMFYHHQQMSSGNVANTSKASWPMATTTPQTDSHVAWSNAYATTDGIDDQWWGGNNMDLTSNSQYQAQNARNATFNLAMHTQHSELPYEYNNIAAAGQEMSGLMIHMPQPRTTSSPIVHYQPQQPLHHQQHPQQMTERRPRMPRAPSAGARHMCLSTPMRKTRNPSRTRQASRDSSTSPTPTNRSRHSSGGSLSSIGGGGAALSASVKKRRSWSRRESMRTPSIGNLGGASEGVGFVNFTPSDKNVLMTGVAPSGSSKTKARREKEAMEKRRRLSEAAIKAVKAAGGDVDKLVEEGFVF</sequence>
<accession>A0A9P7REC7</accession>
<keyword evidence="3" id="KW-0749">Sporulation</keyword>
<feature type="region of interest" description="Disordered" evidence="8">
    <location>
        <begin position="477"/>
        <end position="530"/>
    </location>
</feature>
<proteinExistence type="inferred from homology"/>
<feature type="compositionally biased region" description="Low complexity" evidence="8">
    <location>
        <begin position="477"/>
        <end position="488"/>
    </location>
</feature>
<feature type="compositionally biased region" description="Low complexity" evidence="8">
    <location>
        <begin position="40"/>
        <end position="53"/>
    </location>
</feature>
<evidence type="ECO:0000256" key="8">
    <source>
        <dbReference type="SAM" id="MobiDB-lite"/>
    </source>
</evidence>
<evidence type="ECO:0000256" key="6">
    <source>
        <dbReference type="ARBA" id="ARBA00023163"/>
    </source>
</evidence>
<feature type="region of interest" description="Disordered" evidence="8">
    <location>
        <begin position="768"/>
        <end position="890"/>
    </location>
</feature>
<evidence type="ECO:0000256" key="7">
    <source>
        <dbReference type="ARBA" id="ARBA00023321"/>
    </source>
</evidence>
<name>A0A9P7REC7_9PEZI</name>
<dbReference type="Proteomes" id="UP000699042">
    <property type="component" value="Unassembled WGS sequence"/>
</dbReference>
<evidence type="ECO:0000256" key="3">
    <source>
        <dbReference type="ARBA" id="ARBA00022969"/>
    </source>
</evidence>
<feature type="region of interest" description="Disordered" evidence="8">
    <location>
        <begin position="1"/>
        <end position="63"/>
    </location>
</feature>
<feature type="region of interest" description="Disordered" evidence="8">
    <location>
        <begin position="907"/>
        <end position="931"/>
    </location>
</feature>
<feature type="region of interest" description="Disordered" evidence="8">
    <location>
        <begin position="433"/>
        <end position="462"/>
    </location>
</feature>
<evidence type="ECO:0000313" key="10">
    <source>
        <dbReference type="Proteomes" id="UP000699042"/>
    </source>
</evidence>
<comment type="caution">
    <text evidence="9">The sequence shown here is derived from an EMBL/GenBank/DDBJ whole genome shotgun (WGS) entry which is preliminary data.</text>
</comment>
<dbReference type="EMBL" id="JAESDN010000002">
    <property type="protein sequence ID" value="KAG7055108.1"/>
    <property type="molecule type" value="Genomic_DNA"/>
</dbReference>
<protein>
    <recommendedName>
        <fullName evidence="2">Developmental regulatory protein wetA</fullName>
    </recommendedName>
</protein>
<dbReference type="PANTHER" id="PTHR22934:SF25">
    <property type="entry name" value="DEVELOPMENTAL REGULATORY PROTEIN WETA"/>
    <property type="match status" value="1"/>
</dbReference>
<gene>
    <name evidence="9" type="ORF">JMJ77_007576</name>
</gene>
<feature type="compositionally biased region" description="Polar residues" evidence="8">
    <location>
        <begin position="552"/>
        <end position="569"/>
    </location>
</feature>
<evidence type="ECO:0000313" key="9">
    <source>
        <dbReference type="EMBL" id="KAG7055108.1"/>
    </source>
</evidence>
<evidence type="ECO:0000256" key="4">
    <source>
        <dbReference type="ARBA" id="ARBA00023015"/>
    </source>
</evidence>
<keyword evidence="4" id="KW-0805">Transcription regulation</keyword>
<feature type="compositionally biased region" description="Polar residues" evidence="8">
    <location>
        <begin position="494"/>
        <end position="506"/>
    </location>
</feature>
<feature type="region of interest" description="Disordered" evidence="8">
    <location>
        <begin position="543"/>
        <end position="602"/>
    </location>
</feature>
<keyword evidence="10" id="KW-1185">Reference proteome</keyword>
<feature type="compositionally biased region" description="Low complexity" evidence="8">
    <location>
        <begin position="832"/>
        <end position="854"/>
    </location>
</feature>
<dbReference type="PANTHER" id="PTHR22934">
    <property type="entry name" value="PROTEIN ESC1/WETA-RELATED"/>
    <property type="match status" value="1"/>
</dbReference>
<dbReference type="GO" id="GO:0048315">
    <property type="term" value="P:conidium formation"/>
    <property type="evidence" value="ECO:0007669"/>
    <property type="project" value="UniProtKB-KW"/>
</dbReference>
<feature type="compositionally biased region" description="Low complexity" evidence="8">
    <location>
        <begin position="780"/>
        <end position="793"/>
    </location>
</feature>
<reference evidence="9" key="1">
    <citation type="submission" date="2021-05" db="EMBL/GenBank/DDBJ databases">
        <title>Comparative genomics of three Colletotrichum scovillei strains and genetic complementation revealed genes involved fungal growth and virulence on chili pepper.</title>
        <authorList>
            <person name="Hsieh D.-K."/>
            <person name="Chuang S.-C."/>
            <person name="Chen C.-Y."/>
            <person name="Chao Y.-T."/>
            <person name="Lu M.-Y.J."/>
            <person name="Lee M.-H."/>
            <person name="Shih M.-C."/>
        </authorList>
    </citation>
    <scope>NUCLEOTIDE SEQUENCE</scope>
    <source>
        <strain evidence="9">Coll-153</strain>
    </source>
</reference>
<evidence type="ECO:0000256" key="1">
    <source>
        <dbReference type="ARBA" id="ARBA00008881"/>
    </source>
</evidence>
<dbReference type="GO" id="GO:0030435">
    <property type="term" value="P:sporulation resulting in formation of a cellular spore"/>
    <property type="evidence" value="ECO:0007669"/>
    <property type="project" value="UniProtKB-KW"/>
</dbReference>
<feature type="region of interest" description="Disordered" evidence="8">
    <location>
        <begin position="288"/>
        <end position="322"/>
    </location>
</feature>
<dbReference type="InterPro" id="IPR040112">
    <property type="entry name" value="WetA"/>
</dbReference>